<dbReference type="EMBL" id="JBBNAF010000010">
    <property type="protein sequence ID" value="KAK9107348.1"/>
    <property type="molecule type" value="Genomic_DNA"/>
</dbReference>
<protein>
    <submittedName>
        <fullName evidence="1">Uncharacterized protein</fullName>
    </submittedName>
</protein>
<keyword evidence="2" id="KW-1185">Reference proteome</keyword>
<name>A0AAP0FML1_9MAGN</name>
<reference evidence="1 2" key="1">
    <citation type="submission" date="2024-01" db="EMBL/GenBank/DDBJ databases">
        <title>Genome assemblies of Stephania.</title>
        <authorList>
            <person name="Yang L."/>
        </authorList>
    </citation>
    <scope>NUCLEOTIDE SEQUENCE [LARGE SCALE GENOMIC DNA]</scope>
    <source>
        <strain evidence="1">YNDBR</strain>
        <tissue evidence="1">Leaf</tissue>
    </source>
</reference>
<evidence type="ECO:0000313" key="1">
    <source>
        <dbReference type="EMBL" id="KAK9107348.1"/>
    </source>
</evidence>
<accession>A0AAP0FML1</accession>
<dbReference type="AlphaFoldDB" id="A0AAP0FML1"/>
<proteinExistence type="predicted"/>
<evidence type="ECO:0000313" key="2">
    <source>
        <dbReference type="Proteomes" id="UP001420932"/>
    </source>
</evidence>
<comment type="caution">
    <text evidence="1">The sequence shown here is derived from an EMBL/GenBank/DDBJ whole genome shotgun (WGS) entry which is preliminary data.</text>
</comment>
<organism evidence="1 2">
    <name type="scientific">Stephania yunnanensis</name>
    <dbReference type="NCBI Taxonomy" id="152371"/>
    <lineage>
        <taxon>Eukaryota</taxon>
        <taxon>Viridiplantae</taxon>
        <taxon>Streptophyta</taxon>
        <taxon>Embryophyta</taxon>
        <taxon>Tracheophyta</taxon>
        <taxon>Spermatophyta</taxon>
        <taxon>Magnoliopsida</taxon>
        <taxon>Ranunculales</taxon>
        <taxon>Menispermaceae</taxon>
        <taxon>Menispermoideae</taxon>
        <taxon>Cissampelideae</taxon>
        <taxon>Stephania</taxon>
    </lineage>
</organism>
<dbReference type="Proteomes" id="UP001420932">
    <property type="component" value="Unassembled WGS sequence"/>
</dbReference>
<sequence>MFTLVVEIRKQVLRFMYDLQDVQASVLYWKFAHECDELKEKDFSTELGTISHPKSKNLGKDGFQAIGDTVADAMGMNPALPLMWCAGIGGVDIACEWGNDAWQLVDGRERTRRLA</sequence>
<gene>
    <name evidence="1" type="ORF">Syun_023359</name>
</gene>